<dbReference type="AlphaFoldDB" id="A0A9N9LHJ2"/>
<organism evidence="2 3">
    <name type="scientific">Hymenoscyphus albidus</name>
    <dbReference type="NCBI Taxonomy" id="595503"/>
    <lineage>
        <taxon>Eukaryota</taxon>
        <taxon>Fungi</taxon>
        <taxon>Dikarya</taxon>
        <taxon>Ascomycota</taxon>
        <taxon>Pezizomycotina</taxon>
        <taxon>Leotiomycetes</taxon>
        <taxon>Helotiales</taxon>
        <taxon>Helotiaceae</taxon>
        <taxon>Hymenoscyphus</taxon>
    </lineage>
</organism>
<feature type="region of interest" description="Disordered" evidence="1">
    <location>
        <begin position="13"/>
        <end position="67"/>
    </location>
</feature>
<evidence type="ECO:0000313" key="2">
    <source>
        <dbReference type="EMBL" id="CAG8972459.1"/>
    </source>
</evidence>
<gene>
    <name evidence="2" type="ORF">HYALB_00001148</name>
</gene>
<evidence type="ECO:0000313" key="3">
    <source>
        <dbReference type="Proteomes" id="UP000701801"/>
    </source>
</evidence>
<evidence type="ECO:0000256" key="1">
    <source>
        <dbReference type="SAM" id="MobiDB-lite"/>
    </source>
</evidence>
<accession>A0A9N9LHJ2</accession>
<name>A0A9N9LHJ2_9HELO</name>
<dbReference type="EMBL" id="CAJVRM010000045">
    <property type="protein sequence ID" value="CAG8972459.1"/>
    <property type="molecule type" value="Genomic_DNA"/>
</dbReference>
<dbReference type="Proteomes" id="UP000701801">
    <property type="component" value="Unassembled WGS sequence"/>
</dbReference>
<reference evidence="2" key="1">
    <citation type="submission" date="2021-07" db="EMBL/GenBank/DDBJ databases">
        <authorList>
            <person name="Durling M."/>
        </authorList>
    </citation>
    <scope>NUCLEOTIDE SEQUENCE</scope>
</reference>
<keyword evidence="3" id="KW-1185">Reference proteome</keyword>
<protein>
    <submittedName>
        <fullName evidence="2">Uncharacterized protein</fullName>
    </submittedName>
</protein>
<comment type="caution">
    <text evidence="2">The sequence shown here is derived from an EMBL/GenBank/DDBJ whole genome shotgun (WGS) entry which is preliminary data.</text>
</comment>
<proteinExistence type="predicted"/>
<sequence length="259" mass="28293">MVKVIVLRATSVAANSQSEEEQKQAEAAEDGEGEVEAGKREAFYGEVTGRRRGRGSRRPPSPERGKRWAISIGPIVHLLLQNSPSDTQRHPAPRKMGLEDVKVGRDLIAEPMARLTLARSPALARHPQINHICQCQQANQHNSLGNAGARLSTLIRGEPLSSTSTNITVVWQSHAVIVLAQGCSSKSGLCDGRLSLIQPISCALLLTRDYTTPLETRVNFLCTIEPLKRWNADAPSPGMAIDFRKLGREDLRIDTPKSA</sequence>